<protein>
    <recommendedName>
        <fullName evidence="1">DUF1521 domain-containing protein</fullName>
    </recommendedName>
</protein>
<gene>
    <name evidence="2" type="ORF">GCM10007392_48210</name>
</gene>
<dbReference type="RefSeq" id="WP_189613677.1">
    <property type="nucleotide sequence ID" value="NZ_BMXR01000021.1"/>
</dbReference>
<evidence type="ECO:0000259" key="1">
    <source>
        <dbReference type="Pfam" id="PF07481"/>
    </source>
</evidence>
<accession>A0A918KTA4</accession>
<sequence>MTNVFGNIAAGGCTADFSSQMYAALDRAGLNANVIEVANALNQVPLDQLSGGERQTLLHVTEQLAGDGVLSDDDAGSLTQMIGAFAEQGTGAFEGNWPFPDINLGNMLGNALFNGLVGVLSNILGQSMQDMAFQNTVSGLLNQASDNAWSGALQGAFENADLSNLNASERTELTSMLSVAVADGSVNWPEAEVILNKLSEAQGQECPMPEPPSNDSEWSVEQNGNQATIDLGDYTLDITENRSQFILTNKETGESSRVWGDPHFDMDNDGTTDVDFWGTMTMNLENGTKITIQTTPWEGNEDMTVSSRLVITQGDKAIEVTGMDQNEIGDMEITQSNNGRFMDVFTGDGLDIYENDGQWMVQDGLEMREVTQDDMNQTKHDGGDFSIQKALQAMMVSVASGSLLATLMSMYGGNNE</sequence>
<dbReference type="EMBL" id="BMXR01000021">
    <property type="protein sequence ID" value="GGX75416.1"/>
    <property type="molecule type" value="Genomic_DNA"/>
</dbReference>
<dbReference type="Proteomes" id="UP000626148">
    <property type="component" value="Unassembled WGS sequence"/>
</dbReference>
<reference evidence="2" key="2">
    <citation type="submission" date="2020-09" db="EMBL/GenBank/DDBJ databases">
        <authorList>
            <person name="Sun Q."/>
            <person name="Kim S."/>
        </authorList>
    </citation>
    <scope>NUCLEOTIDE SEQUENCE</scope>
    <source>
        <strain evidence="2">KCTC 22169</strain>
    </source>
</reference>
<proteinExistence type="predicted"/>
<feature type="domain" description="DUF1521" evidence="1">
    <location>
        <begin position="218"/>
        <end position="380"/>
    </location>
</feature>
<reference evidence="2" key="1">
    <citation type="journal article" date="2014" name="Int. J. Syst. Evol. Microbiol.">
        <title>Complete genome sequence of Corynebacterium casei LMG S-19264T (=DSM 44701T), isolated from a smear-ripened cheese.</title>
        <authorList>
            <consortium name="US DOE Joint Genome Institute (JGI-PGF)"/>
            <person name="Walter F."/>
            <person name="Albersmeier A."/>
            <person name="Kalinowski J."/>
            <person name="Ruckert C."/>
        </authorList>
    </citation>
    <scope>NUCLEOTIDE SEQUENCE</scope>
    <source>
        <strain evidence="2">KCTC 22169</strain>
    </source>
</reference>
<evidence type="ECO:0000313" key="3">
    <source>
        <dbReference type="Proteomes" id="UP000626148"/>
    </source>
</evidence>
<comment type="caution">
    <text evidence="2">The sequence shown here is derived from an EMBL/GenBank/DDBJ whole genome shotgun (WGS) entry which is preliminary data.</text>
</comment>
<name>A0A918KTA4_9GAMM</name>
<dbReference type="Pfam" id="PF07481">
    <property type="entry name" value="DUF1521"/>
    <property type="match status" value="1"/>
</dbReference>
<keyword evidence="3" id="KW-1185">Reference proteome</keyword>
<dbReference type="AlphaFoldDB" id="A0A918KTA4"/>
<dbReference type="InterPro" id="IPR011086">
    <property type="entry name" value="DUF1521"/>
</dbReference>
<organism evidence="2 3">
    <name type="scientific">Saccharospirillum salsuginis</name>
    <dbReference type="NCBI Taxonomy" id="418750"/>
    <lineage>
        <taxon>Bacteria</taxon>
        <taxon>Pseudomonadati</taxon>
        <taxon>Pseudomonadota</taxon>
        <taxon>Gammaproteobacteria</taxon>
        <taxon>Oceanospirillales</taxon>
        <taxon>Saccharospirillaceae</taxon>
        <taxon>Saccharospirillum</taxon>
    </lineage>
</organism>
<evidence type="ECO:0000313" key="2">
    <source>
        <dbReference type="EMBL" id="GGX75416.1"/>
    </source>
</evidence>